<feature type="compositionally biased region" description="Basic and acidic residues" evidence="7">
    <location>
        <begin position="759"/>
        <end position="769"/>
    </location>
</feature>
<name>A0AAW1LTY7_POPJA</name>
<feature type="region of interest" description="Disordered" evidence="7">
    <location>
        <begin position="547"/>
        <end position="566"/>
    </location>
</feature>
<dbReference type="InterPro" id="IPR012921">
    <property type="entry name" value="SPOC_C"/>
</dbReference>
<comment type="subcellular location">
    <subcellularLocation>
        <location evidence="1">Nucleus</location>
    </subcellularLocation>
</comment>
<keyword evidence="6" id="KW-0539">Nucleus</keyword>
<feature type="region of interest" description="Disordered" evidence="7">
    <location>
        <begin position="628"/>
        <end position="690"/>
    </location>
</feature>
<keyword evidence="2" id="KW-0694">RNA-binding</keyword>
<feature type="compositionally biased region" description="Polar residues" evidence="7">
    <location>
        <begin position="1204"/>
        <end position="1215"/>
    </location>
</feature>
<feature type="domain" description="SPOC" evidence="8">
    <location>
        <begin position="1362"/>
        <end position="1531"/>
    </location>
</feature>
<reference evidence="9 10" key="1">
    <citation type="journal article" date="2024" name="BMC Genomics">
        <title>De novo assembly and annotation of Popillia japonica's genome with initial clues to its potential as an invasive pest.</title>
        <authorList>
            <person name="Cucini C."/>
            <person name="Boschi S."/>
            <person name="Funari R."/>
            <person name="Cardaioli E."/>
            <person name="Iannotti N."/>
            <person name="Marturano G."/>
            <person name="Paoli F."/>
            <person name="Bruttini M."/>
            <person name="Carapelli A."/>
            <person name="Frati F."/>
            <person name="Nardi F."/>
        </authorList>
    </citation>
    <scope>NUCLEOTIDE SEQUENCE [LARGE SCALE GENOMIC DNA]</scope>
    <source>
        <strain evidence="9">DMR45628</strain>
    </source>
</reference>
<dbReference type="FunFam" id="2.40.290.10:FF:000002">
    <property type="entry name" value="Spen family transcriptional repressor"/>
    <property type="match status" value="1"/>
</dbReference>
<feature type="compositionally biased region" description="Polar residues" evidence="7">
    <location>
        <begin position="629"/>
        <end position="646"/>
    </location>
</feature>
<evidence type="ECO:0000256" key="5">
    <source>
        <dbReference type="ARBA" id="ARBA00023163"/>
    </source>
</evidence>
<dbReference type="GO" id="GO:0003723">
    <property type="term" value="F:RNA binding"/>
    <property type="evidence" value="ECO:0007669"/>
    <property type="project" value="UniProtKB-KW"/>
</dbReference>
<keyword evidence="3" id="KW-0805">Transcription regulation</keyword>
<feature type="region of interest" description="Disordered" evidence="7">
    <location>
        <begin position="577"/>
        <end position="600"/>
    </location>
</feature>
<dbReference type="InterPro" id="IPR010912">
    <property type="entry name" value="SPOC_met"/>
</dbReference>
<dbReference type="EMBL" id="JASPKY010000100">
    <property type="protein sequence ID" value="KAK9737445.1"/>
    <property type="molecule type" value="Genomic_DNA"/>
</dbReference>
<dbReference type="CDD" id="cd21543">
    <property type="entry name" value="SPOC_SHARP"/>
    <property type="match status" value="1"/>
</dbReference>
<evidence type="ECO:0000313" key="10">
    <source>
        <dbReference type="Proteomes" id="UP001458880"/>
    </source>
</evidence>
<protein>
    <submittedName>
        <fullName evidence="9">SPOC domain</fullName>
    </submittedName>
</protein>
<gene>
    <name evidence="9" type="ORF">QE152_g10717</name>
</gene>
<feature type="compositionally biased region" description="Basic residues" evidence="7">
    <location>
        <begin position="549"/>
        <end position="564"/>
    </location>
</feature>
<dbReference type="Gene3D" id="2.40.290.10">
    <property type="match status" value="1"/>
</dbReference>
<evidence type="ECO:0000256" key="4">
    <source>
        <dbReference type="ARBA" id="ARBA00023054"/>
    </source>
</evidence>
<keyword evidence="5" id="KW-0804">Transcription</keyword>
<feature type="compositionally biased region" description="Basic and acidic residues" evidence="7">
    <location>
        <begin position="681"/>
        <end position="690"/>
    </location>
</feature>
<feature type="region of interest" description="Disordered" evidence="7">
    <location>
        <begin position="1240"/>
        <end position="1282"/>
    </location>
</feature>
<keyword evidence="10" id="KW-1185">Reference proteome</keyword>
<feature type="compositionally biased region" description="Basic and acidic residues" evidence="7">
    <location>
        <begin position="376"/>
        <end position="407"/>
    </location>
</feature>
<evidence type="ECO:0000256" key="7">
    <source>
        <dbReference type="SAM" id="MobiDB-lite"/>
    </source>
</evidence>
<feature type="region of interest" description="Disordered" evidence="7">
    <location>
        <begin position="712"/>
        <end position="813"/>
    </location>
</feature>
<dbReference type="PROSITE" id="PS50917">
    <property type="entry name" value="SPOC"/>
    <property type="match status" value="1"/>
</dbReference>
<feature type="region of interest" description="Disordered" evidence="7">
    <location>
        <begin position="376"/>
        <end position="412"/>
    </location>
</feature>
<evidence type="ECO:0000256" key="2">
    <source>
        <dbReference type="ARBA" id="ARBA00022884"/>
    </source>
</evidence>
<proteinExistence type="predicted"/>
<evidence type="ECO:0000313" key="9">
    <source>
        <dbReference type="EMBL" id="KAK9737445.1"/>
    </source>
</evidence>
<dbReference type="SUPFAM" id="SSF100939">
    <property type="entry name" value="SPOC domain-like"/>
    <property type="match status" value="1"/>
</dbReference>
<dbReference type="Pfam" id="PF07744">
    <property type="entry name" value="SPOC"/>
    <property type="match status" value="1"/>
</dbReference>
<dbReference type="InterPro" id="IPR016194">
    <property type="entry name" value="SPOC-like_C_dom_sf"/>
</dbReference>
<dbReference type="GO" id="GO:0005634">
    <property type="term" value="C:nucleus"/>
    <property type="evidence" value="ECO:0007669"/>
    <property type="project" value="UniProtKB-SubCell"/>
</dbReference>
<feature type="compositionally biased region" description="Basic residues" evidence="7">
    <location>
        <begin position="738"/>
        <end position="748"/>
    </location>
</feature>
<evidence type="ECO:0000256" key="6">
    <source>
        <dbReference type="ARBA" id="ARBA00023242"/>
    </source>
</evidence>
<feature type="region of interest" description="Disordered" evidence="7">
    <location>
        <begin position="1170"/>
        <end position="1227"/>
    </location>
</feature>
<organism evidence="9 10">
    <name type="scientific">Popillia japonica</name>
    <name type="common">Japanese beetle</name>
    <dbReference type="NCBI Taxonomy" id="7064"/>
    <lineage>
        <taxon>Eukaryota</taxon>
        <taxon>Metazoa</taxon>
        <taxon>Ecdysozoa</taxon>
        <taxon>Arthropoda</taxon>
        <taxon>Hexapoda</taxon>
        <taxon>Insecta</taxon>
        <taxon>Pterygota</taxon>
        <taxon>Neoptera</taxon>
        <taxon>Endopterygota</taxon>
        <taxon>Coleoptera</taxon>
        <taxon>Polyphaga</taxon>
        <taxon>Scarabaeiformia</taxon>
        <taxon>Scarabaeidae</taxon>
        <taxon>Rutelinae</taxon>
        <taxon>Popillia</taxon>
    </lineage>
</organism>
<evidence type="ECO:0000256" key="1">
    <source>
        <dbReference type="ARBA" id="ARBA00004123"/>
    </source>
</evidence>
<comment type="caution">
    <text evidence="9">The sequence shown here is derived from an EMBL/GenBank/DDBJ whole genome shotgun (WGS) entry which is preliminary data.</text>
</comment>
<sequence length="1574" mass="172612">MHNVPPHIPYPVPSQKLPNEAGLMSPKLATSISRLPMTSVQVVSKPLQTTTLVLPQPKQAQTSEPLKLISNERPRMIYPGTPNLQQFATNFGPRMIQKCGLPPQSLLLPNKTSYTAMRLSVKGNSVIERPLTEPPKLVPTSSPITPQNFDLQQSQSFAQVRNQQQNFPQSSQIVQQTVQVTQPSFTSLPLPFQPSPSIIVSSHSNLIKPVSVDAVATTTVGTDLKTFTPVIQEAPKLVTNVHKPEVRPQPAVIQQAPPKPAAIQQNIDTHESKVVTPPIETVKEEIIRTSTPSPVIVPNLPPKLDIPAKLETPKEKVEVPTEVKTPEPQLAIEKVTEELNLSLEKQVVQKVEEKSEIKQEKSEPIELENKDLIKTEVSKKEHDVKSETAENVKSEKEREPEPMKPEPEGISVIKEIEKIDEEKADTDSVVSDISKERLSAEILSKDDPLDSKEDSDYWSAKEVNIESVIQTVDALCSADDLSDRSSELGRDDWFEENKLHSTKPDGKGDVQTEVLDKKDLENDVNCITNDSYCEGIENIEEKEVITRGNGRRGGRPRGSKKNRATVRVGVQTRRAKIKETTPAKRGGRGGRPKNERKIAKADLESCTDIYEFRDDSDDAKDRPRLILTIKQQPPNSANGNSQQTATVKEVPKSALPPTPPKIVETKEEFTSPVSNTRKSRRLQEKDASRNTVDDTIEDVIKNTAMVTRSCTAIAQGENGPRRSTRQSTAKVLPETPRKSPRSTRKKDRRASETTDDSSEEKIGKPEIMKNEPSPHPSPVKEEQRSETKEEHKETEAEEPKEKPKEKPHEGLKATVLRRVKGEITQEPMTLIDPVTGLLTPMRECEEGKYIPISGSQSAVHAVITTSTSVISQPSVVVSSSFPKVSDSESVVTSPVMVKTSKPQSLKAHVLSSQAAKAVVSQQILPHKPVTSQNLPQPTFTPNAINQHLSVNVSSVPAYVPPHLSPRPAQAKAVHNVKLVPSQLSPNHQMTILQKPPPQQQTQPQHKVINPVIQSPMVNPQMAHIKQPPVVKQPAMMKQPQIAKHPPQPPLVLNKSGMMVKHPMHQQPVIGVTGRVPQTTVANKAGVDPPKVEVSMAGCVMVPRSTVSQQSQPRHVLQPGMPVPAYEASLVSFMPVPAYEASLSLSSCAACSHVVYQQLLRQYIPRSPMVSIEKTGDGQEGEEAPVTSPPLELRRPGSVGLALSGRSNAVQHSLQSPHDRTTDSPQVYPMHSSRVQHYNTRYYDEPPPAHRPVTSHGSLASLGSDRPLSHMGPLGTPDRPLSAHSAVSHLSGMGTPDRSMTTHLPERPLSGHGIALSAGLGAAGNLMGAVARHVGADAPASQRGIQAATPPHASQVPPQAESLLMLLKQYPCMWQGLLALKNDQAAVQMYFVSGNDAVAKCSLPKNSDGSTPPLRIFQRMRLEPPQVEGVARKMQMENEHCMLLALPCGHDHMDVLKQSTNLNNGFITYLQQKQAAGIINVAAPGTTQPPAYVVHIFPSCDFVNENLRRIAPSLLERVADIAHLLIVITTIYVNILDWVSYIGMMAEHILFFHTLPSWAYGLVATSELHCKVCST</sequence>
<keyword evidence="4" id="KW-0175">Coiled coil</keyword>
<feature type="compositionally biased region" description="Basic and acidic residues" evidence="7">
    <location>
        <begin position="778"/>
        <end position="811"/>
    </location>
</feature>
<evidence type="ECO:0000259" key="8">
    <source>
        <dbReference type="PROSITE" id="PS50917"/>
    </source>
</evidence>
<evidence type="ECO:0000256" key="3">
    <source>
        <dbReference type="ARBA" id="ARBA00023015"/>
    </source>
</evidence>
<dbReference type="Proteomes" id="UP001458880">
    <property type="component" value="Unassembled WGS sequence"/>
</dbReference>
<accession>A0AAW1LTY7</accession>